<protein>
    <submittedName>
        <fullName evidence="2">Uncharacterized protein</fullName>
    </submittedName>
</protein>
<feature type="region of interest" description="Disordered" evidence="1">
    <location>
        <begin position="1"/>
        <end position="20"/>
    </location>
</feature>
<dbReference type="AlphaFoldDB" id="A0AAF0V6L2"/>
<accession>A0AAF0V6L2</accession>
<name>A0AAF0V6L2_SOLVR</name>
<organism evidence="2 3">
    <name type="scientific">Solanum verrucosum</name>
    <dbReference type="NCBI Taxonomy" id="315347"/>
    <lineage>
        <taxon>Eukaryota</taxon>
        <taxon>Viridiplantae</taxon>
        <taxon>Streptophyta</taxon>
        <taxon>Embryophyta</taxon>
        <taxon>Tracheophyta</taxon>
        <taxon>Spermatophyta</taxon>
        <taxon>Magnoliopsida</taxon>
        <taxon>eudicotyledons</taxon>
        <taxon>Gunneridae</taxon>
        <taxon>Pentapetalae</taxon>
        <taxon>asterids</taxon>
        <taxon>lamiids</taxon>
        <taxon>Solanales</taxon>
        <taxon>Solanaceae</taxon>
        <taxon>Solanoideae</taxon>
        <taxon>Solaneae</taxon>
        <taxon>Solanum</taxon>
    </lineage>
</organism>
<sequence>MARPFIRPPLAPAKAEAPQRPELPFQNKFTALAEYPRLPCPLQSQPPKLPCSPQPKLINLRPTKLFDKGASSSSSIQTKESYSMKTPEFFAQDVNPELTKTFLKLQLLIEKKKLLILLFHRFCLSWHLTKNLAILIQDILSELATQIPIWWILTIHLREDNFMKSFLLIPIQ</sequence>
<evidence type="ECO:0000313" key="2">
    <source>
        <dbReference type="EMBL" id="WMV59302.1"/>
    </source>
</evidence>
<evidence type="ECO:0000313" key="3">
    <source>
        <dbReference type="Proteomes" id="UP001234989"/>
    </source>
</evidence>
<evidence type="ECO:0000256" key="1">
    <source>
        <dbReference type="SAM" id="MobiDB-lite"/>
    </source>
</evidence>
<dbReference type="Proteomes" id="UP001234989">
    <property type="component" value="Chromosome 12"/>
</dbReference>
<feature type="compositionally biased region" description="Pro residues" evidence="1">
    <location>
        <begin position="1"/>
        <end position="11"/>
    </location>
</feature>
<gene>
    <name evidence="2" type="ORF">MTR67_052687</name>
</gene>
<reference evidence="2" key="1">
    <citation type="submission" date="2023-08" db="EMBL/GenBank/DDBJ databases">
        <title>A de novo genome assembly of Solanum verrucosum Schlechtendal, a Mexican diploid species geographically isolated from the other diploid A-genome species in potato relatives.</title>
        <authorList>
            <person name="Hosaka K."/>
        </authorList>
    </citation>
    <scope>NUCLEOTIDE SEQUENCE</scope>
    <source>
        <tissue evidence="2">Young leaves</tissue>
    </source>
</reference>
<dbReference type="EMBL" id="CP133623">
    <property type="protein sequence ID" value="WMV59302.1"/>
    <property type="molecule type" value="Genomic_DNA"/>
</dbReference>
<keyword evidence="3" id="KW-1185">Reference proteome</keyword>
<proteinExistence type="predicted"/>